<feature type="binding site" evidence="7">
    <location>
        <position position="539"/>
    </location>
    <ligand>
        <name>substrate</name>
    </ligand>
</feature>
<dbReference type="Gene3D" id="3.20.20.70">
    <property type="entry name" value="Aldolase class I"/>
    <property type="match status" value="1"/>
</dbReference>
<dbReference type="InterPro" id="IPR000111">
    <property type="entry name" value="Glyco_hydro_27/36_CS"/>
</dbReference>
<dbReference type="InterPro" id="IPR013785">
    <property type="entry name" value="Aldolase_TIM"/>
</dbReference>
<evidence type="ECO:0000256" key="1">
    <source>
        <dbReference type="ARBA" id="ARBA00001255"/>
    </source>
</evidence>
<feature type="domain" description="Glycosyl hydrolase family 36 C-terminal" evidence="8">
    <location>
        <begin position="634"/>
        <end position="720"/>
    </location>
</feature>
<feature type="active site" description="Nucleophile" evidence="6">
    <location>
        <position position="471"/>
    </location>
</feature>
<reference evidence="11 12" key="3">
    <citation type="submission" date="2020-08" db="EMBL/GenBank/DDBJ databases">
        <title>Genomic Encyclopedia of Type Strains, Phase IV (KMG-IV): sequencing the most valuable type-strain genomes for metagenomic binning, comparative biology and taxonomic classification.</title>
        <authorList>
            <person name="Goeker M."/>
        </authorList>
    </citation>
    <scope>NUCLEOTIDE SEQUENCE [LARGE SCALE GENOMIC DNA]</scope>
    <source>
        <strain evidence="11 12">DSM 100774</strain>
    </source>
</reference>
<dbReference type="PROSITE" id="PS00512">
    <property type="entry name" value="ALPHA_GALACTOSIDASE"/>
    <property type="match status" value="1"/>
</dbReference>
<dbReference type="PANTHER" id="PTHR43053">
    <property type="entry name" value="GLYCOSIDASE FAMILY 31"/>
    <property type="match status" value="1"/>
</dbReference>
<dbReference type="Pfam" id="PF16875">
    <property type="entry name" value="Glyco_hydro_36N"/>
    <property type="match status" value="1"/>
</dbReference>
<dbReference type="Pfam" id="PF02065">
    <property type="entry name" value="Melibiase"/>
    <property type="match status" value="1"/>
</dbReference>
<dbReference type="Gene3D" id="2.60.40.1180">
    <property type="entry name" value="Golgi alpha-mannosidase II"/>
    <property type="match status" value="1"/>
</dbReference>
<feature type="binding site" evidence="7">
    <location>
        <position position="435"/>
    </location>
    <ligand>
        <name>substrate</name>
    </ligand>
</feature>
<evidence type="ECO:0000313" key="10">
    <source>
        <dbReference type="EMBL" id="GGH06781.1"/>
    </source>
</evidence>
<dbReference type="RefSeq" id="WP_183760836.1">
    <property type="nucleotide sequence ID" value="NZ_BMHZ01000002.1"/>
</dbReference>
<dbReference type="EMBL" id="BMHZ01000002">
    <property type="protein sequence ID" value="GGH06781.1"/>
    <property type="molecule type" value="Genomic_DNA"/>
</dbReference>
<comment type="catalytic activity">
    <reaction evidence="1 5">
        <text>Hydrolysis of terminal, non-reducing alpha-D-galactose residues in alpha-D-galactosides, including galactose oligosaccharides, galactomannans and galactolipids.</text>
        <dbReference type="EC" id="3.2.1.22"/>
    </reaction>
</comment>
<dbReference type="Proteomes" id="UP000532273">
    <property type="component" value="Unassembled WGS sequence"/>
</dbReference>
<dbReference type="Proteomes" id="UP000642938">
    <property type="component" value="Unassembled WGS sequence"/>
</dbReference>
<evidence type="ECO:0000313" key="13">
    <source>
        <dbReference type="Proteomes" id="UP000642938"/>
    </source>
</evidence>
<evidence type="ECO:0000313" key="11">
    <source>
        <dbReference type="EMBL" id="MBB4107268.1"/>
    </source>
</evidence>
<keyword evidence="3 5" id="KW-0378">Hydrolase</keyword>
<protein>
    <recommendedName>
        <fullName evidence="2 5">Alpha-galactosidase</fullName>
        <ecNumber evidence="2 5">3.2.1.22</ecNumber>
    </recommendedName>
</protein>
<accession>A0A7W6K8Q1</accession>
<dbReference type="GO" id="GO:0016052">
    <property type="term" value="P:carbohydrate catabolic process"/>
    <property type="evidence" value="ECO:0007669"/>
    <property type="project" value="InterPro"/>
</dbReference>
<dbReference type="InterPro" id="IPR031705">
    <property type="entry name" value="Glyco_hydro_36_C"/>
</dbReference>
<evidence type="ECO:0000256" key="4">
    <source>
        <dbReference type="ARBA" id="ARBA00023295"/>
    </source>
</evidence>
<evidence type="ECO:0000259" key="8">
    <source>
        <dbReference type="Pfam" id="PF16874"/>
    </source>
</evidence>
<evidence type="ECO:0000256" key="7">
    <source>
        <dbReference type="PIRSR" id="PIRSR005536-2"/>
    </source>
</evidence>
<evidence type="ECO:0000256" key="3">
    <source>
        <dbReference type="ARBA" id="ARBA00022801"/>
    </source>
</evidence>
<dbReference type="InterPro" id="IPR013780">
    <property type="entry name" value="Glyco_hydro_b"/>
</dbReference>
<dbReference type="EC" id="3.2.1.22" evidence="2 5"/>
<evidence type="ECO:0000256" key="5">
    <source>
        <dbReference type="PIRNR" id="PIRNR005536"/>
    </source>
</evidence>
<organism evidence="11 12">
    <name type="scientific">Pedobacter zeae</name>
    <dbReference type="NCBI Taxonomy" id="1737356"/>
    <lineage>
        <taxon>Bacteria</taxon>
        <taxon>Pseudomonadati</taxon>
        <taxon>Bacteroidota</taxon>
        <taxon>Sphingobacteriia</taxon>
        <taxon>Sphingobacteriales</taxon>
        <taxon>Sphingobacteriaceae</taxon>
        <taxon>Pedobacter</taxon>
    </lineage>
</organism>
<evidence type="ECO:0000256" key="6">
    <source>
        <dbReference type="PIRSR" id="PIRSR005536-1"/>
    </source>
</evidence>
<dbReference type="AlphaFoldDB" id="A0A7W6K8Q1"/>
<feature type="binding site" evidence="7">
    <location>
        <begin position="355"/>
        <end position="356"/>
    </location>
    <ligand>
        <name>substrate</name>
    </ligand>
</feature>
<sequence length="725" mass="82384">MKLSVTLFSGLMLCLLEVKSQTLIPIETKQNAMVLQVDTKTNVKMVYYGPKLASQSDYANILTAYKQGSDYTGVNDEAYTTSGTRNLFEPAISVTHADGNNSLDLHYVGHSVKKESDNVAITSMVLKDPVYNLETTLYYKVYYNENVVEQWTEIRNNGKGNVTLHKFASANLYLRGGSFFLTQYHGDWAKEMQPEESKITHGIKTLDSKLGTRANLFQPPVFMVSMDKPATENEGTVLYGTLAYSGNFRTDLELDQLDNLRIISGINNYVSDYSLKPAEVFRTPSFLTTLSSSGKGTASRNLQSWARNYRLLDGKGTRLTLLNNWEATYFDFDEHKLSGLIKDTKKLGVDMFLLDDGWFANKYPRNGDVAGLGDWEENKKKLPNGIASLVKEAKNNDVKFGIWIEPEMVNPKSELYEKHPDWVVKQAKREEFYFRNQLVLDLTNPKVQDFVFGVVDDLFTKNPELAYIKWDCNAVIYNAHSVSLKNQSHFYIEYVRGLYKVLERIRKKYPAVPMMLCSGGGGRVDYGALQYFTEFWPSDNTDPLERIFMQWEYSYFYPAISSSNHVTDWGKQPIKFRTDVAMMGKMGFDIVVGHLSAGDLAFCQEAIKTYNQVKPVIWQGDQYRLSNPRESSVASMLYLSEDKKNGIVFNYLVSNRYGEGSKLPIRFNGLDPAKNYKLSEINVYPGVKSSIDSTKSYTGDFLMKIGFNPDVNQNRTSVVLKIEAQ</sequence>
<comment type="caution">
    <text evidence="11">The sequence shown here is derived from an EMBL/GenBank/DDBJ whole genome shotgun (WGS) entry which is preliminary data.</text>
</comment>
<gene>
    <name evidence="10" type="ORF">GCM10007422_23650</name>
    <name evidence="11" type="ORF">GGQ60_001228</name>
</gene>
<dbReference type="FunFam" id="3.20.20.70:FF:000118">
    <property type="entry name" value="Alpha-galactosidase"/>
    <property type="match status" value="1"/>
</dbReference>
<name>A0A7W6K8Q1_9SPHI</name>
<dbReference type="EMBL" id="JACIEF010000001">
    <property type="protein sequence ID" value="MBB4107268.1"/>
    <property type="molecule type" value="Genomic_DNA"/>
</dbReference>
<dbReference type="InterPro" id="IPR050985">
    <property type="entry name" value="Alpha-glycosidase_related"/>
</dbReference>
<dbReference type="Pfam" id="PF16874">
    <property type="entry name" value="Glyco_hydro_36C"/>
    <property type="match status" value="1"/>
</dbReference>
<evidence type="ECO:0000313" key="12">
    <source>
        <dbReference type="Proteomes" id="UP000532273"/>
    </source>
</evidence>
<dbReference type="PRINTS" id="PR00743">
    <property type="entry name" value="GLHYDRLASE36"/>
</dbReference>
<dbReference type="PANTHER" id="PTHR43053:SF3">
    <property type="entry name" value="ALPHA-GALACTOSIDASE C-RELATED"/>
    <property type="match status" value="1"/>
</dbReference>
<feature type="binding site" evidence="7">
    <location>
        <position position="188"/>
    </location>
    <ligand>
        <name>substrate</name>
    </ligand>
</feature>
<feature type="active site" description="Proton donor" evidence="6">
    <location>
        <position position="539"/>
    </location>
</feature>
<dbReference type="CDD" id="cd14791">
    <property type="entry name" value="GH36"/>
    <property type="match status" value="1"/>
</dbReference>
<dbReference type="PIRSF" id="PIRSF005536">
    <property type="entry name" value="Agal"/>
    <property type="match status" value="1"/>
</dbReference>
<evidence type="ECO:0000256" key="2">
    <source>
        <dbReference type="ARBA" id="ARBA00012755"/>
    </source>
</evidence>
<reference evidence="10" key="4">
    <citation type="submission" date="2024-05" db="EMBL/GenBank/DDBJ databases">
        <authorList>
            <person name="Sun Q."/>
            <person name="Zhou Y."/>
        </authorList>
    </citation>
    <scope>NUCLEOTIDE SEQUENCE</scope>
    <source>
        <strain evidence="10">CGMCC 1.15287</strain>
    </source>
</reference>
<evidence type="ECO:0000259" key="9">
    <source>
        <dbReference type="Pfam" id="PF16875"/>
    </source>
</evidence>
<dbReference type="Gene3D" id="2.70.98.60">
    <property type="entry name" value="alpha-galactosidase from lactobacil brevis"/>
    <property type="match status" value="1"/>
</dbReference>
<keyword evidence="4 5" id="KW-0326">Glycosidase</keyword>
<proteinExistence type="inferred from homology"/>
<comment type="similarity">
    <text evidence="5">Belongs to the glycosyl hydrolase.</text>
</comment>
<dbReference type="InterPro" id="IPR002252">
    <property type="entry name" value="Glyco_hydro_36"/>
</dbReference>
<dbReference type="GO" id="GO:0004557">
    <property type="term" value="F:alpha-galactosidase activity"/>
    <property type="evidence" value="ECO:0007669"/>
    <property type="project" value="UniProtKB-UniRule"/>
</dbReference>
<feature type="binding site" evidence="7">
    <location>
        <position position="517"/>
    </location>
    <ligand>
        <name>substrate</name>
    </ligand>
</feature>
<reference evidence="13" key="2">
    <citation type="journal article" date="2019" name="Int. J. Syst. Evol. Microbiol.">
        <title>The Global Catalogue of Microorganisms (GCM) 10K type strain sequencing project: providing services to taxonomists for standard genome sequencing and annotation.</title>
        <authorList>
            <consortium name="The Broad Institute Genomics Platform"/>
            <consortium name="The Broad Institute Genome Sequencing Center for Infectious Disease"/>
            <person name="Wu L."/>
            <person name="Ma J."/>
        </authorList>
    </citation>
    <scope>NUCLEOTIDE SEQUENCE [LARGE SCALE GENOMIC DNA]</scope>
    <source>
        <strain evidence="13">CGMCC 1.15287</strain>
    </source>
</reference>
<dbReference type="SUPFAM" id="SSF51445">
    <property type="entry name" value="(Trans)glycosidases"/>
    <property type="match status" value="1"/>
</dbReference>
<feature type="binding site" evidence="7">
    <location>
        <begin position="469"/>
        <end position="473"/>
    </location>
    <ligand>
        <name>substrate</name>
    </ligand>
</feature>
<dbReference type="InterPro" id="IPR031704">
    <property type="entry name" value="Glyco_hydro_36_N"/>
</dbReference>
<feature type="domain" description="Glycosyl hydrolase family 36 N-terminal" evidence="9">
    <location>
        <begin position="43"/>
        <end position="276"/>
    </location>
</feature>
<keyword evidence="13" id="KW-1185">Reference proteome</keyword>
<dbReference type="InterPro" id="IPR038417">
    <property type="entry name" value="Alpga-gal_N_sf"/>
</dbReference>
<reference evidence="10" key="1">
    <citation type="journal article" date="2014" name="Int. J. Syst. Evol. Microbiol.">
        <title>Complete genome of a new Firmicutes species belonging to the dominant human colonic microbiota ('Ruminococcus bicirculans') reveals two chromosomes and a selective capacity to utilize plant glucans.</title>
        <authorList>
            <consortium name="NISC Comparative Sequencing Program"/>
            <person name="Wegmann U."/>
            <person name="Louis P."/>
            <person name="Goesmann A."/>
            <person name="Henrissat B."/>
            <person name="Duncan S.H."/>
            <person name="Flint H.J."/>
        </authorList>
    </citation>
    <scope>NUCLEOTIDE SEQUENCE</scope>
    <source>
        <strain evidence="10">CGMCC 1.15287</strain>
    </source>
</reference>
<dbReference type="InterPro" id="IPR017853">
    <property type="entry name" value="GH"/>
</dbReference>